<gene>
    <name evidence="2" type="ORF">Y1Q_0009697</name>
</gene>
<reference evidence="2 3" key="1">
    <citation type="journal article" date="2012" name="Genome Biol.">
        <title>Sequencing three crocodilian genomes to illuminate the evolution of archosaurs and amniotes.</title>
        <authorList>
            <person name="St John J.A."/>
            <person name="Braun E.L."/>
            <person name="Isberg S.R."/>
            <person name="Miles L.G."/>
            <person name="Chong A.Y."/>
            <person name="Gongora J."/>
            <person name="Dalzell P."/>
            <person name="Moran C."/>
            <person name="Bed'hom B."/>
            <person name="Abzhanov A."/>
            <person name="Burgess S.C."/>
            <person name="Cooksey A.M."/>
            <person name="Castoe T.A."/>
            <person name="Crawford N.G."/>
            <person name="Densmore L.D."/>
            <person name="Drew J.C."/>
            <person name="Edwards S.V."/>
            <person name="Faircloth B.C."/>
            <person name="Fujita M.K."/>
            <person name="Greenwold M.J."/>
            <person name="Hoffmann F.G."/>
            <person name="Howard J.M."/>
            <person name="Iguchi T."/>
            <person name="Janes D.E."/>
            <person name="Khan S.Y."/>
            <person name="Kohno S."/>
            <person name="de Koning A.J."/>
            <person name="Lance S.L."/>
            <person name="McCarthy F.M."/>
            <person name="McCormack J.E."/>
            <person name="Merchant M.E."/>
            <person name="Peterson D.G."/>
            <person name="Pollock D.D."/>
            <person name="Pourmand N."/>
            <person name="Raney B.J."/>
            <person name="Roessler K.A."/>
            <person name="Sanford J.R."/>
            <person name="Sawyer R.H."/>
            <person name="Schmidt C.J."/>
            <person name="Triplett E.W."/>
            <person name="Tuberville T.D."/>
            <person name="Venegas-Anaya M."/>
            <person name="Howard J.T."/>
            <person name="Jarvis E.D."/>
            <person name="Guillette L.J.Jr."/>
            <person name="Glenn T.C."/>
            <person name="Green R.E."/>
            <person name="Ray D.A."/>
        </authorList>
    </citation>
    <scope>NUCLEOTIDE SEQUENCE [LARGE SCALE GENOMIC DNA]</scope>
    <source>
        <strain evidence="2">KSC_2009_1</strain>
    </source>
</reference>
<organism evidence="2 3">
    <name type="scientific">Alligator mississippiensis</name>
    <name type="common">American alligator</name>
    <dbReference type="NCBI Taxonomy" id="8496"/>
    <lineage>
        <taxon>Eukaryota</taxon>
        <taxon>Metazoa</taxon>
        <taxon>Chordata</taxon>
        <taxon>Craniata</taxon>
        <taxon>Vertebrata</taxon>
        <taxon>Euteleostomi</taxon>
        <taxon>Archelosauria</taxon>
        <taxon>Archosauria</taxon>
        <taxon>Crocodylia</taxon>
        <taxon>Alligatoridae</taxon>
        <taxon>Alligatorinae</taxon>
        <taxon>Alligator</taxon>
    </lineage>
</organism>
<evidence type="ECO:0000256" key="1">
    <source>
        <dbReference type="SAM" id="MobiDB-lite"/>
    </source>
</evidence>
<feature type="region of interest" description="Disordered" evidence="1">
    <location>
        <begin position="50"/>
        <end position="75"/>
    </location>
</feature>
<dbReference type="AlphaFoldDB" id="A0A151MWM6"/>
<evidence type="ECO:0000313" key="3">
    <source>
        <dbReference type="Proteomes" id="UP000050525"/>
    </source>
</evidence>
<sequence>MFSWKVEDMGLHAFRLKIVQNPDLPPSGLASIPNSFSLYTGEQLRYAAEGQKPSPKSISLGIKNCSANRKKSGST</sequence>
<comment type="caution">
    <text evidence="2">The sequence shown here is derived from an EMBL/GenBank/DDBJ whole genome shotgun (WGS) entry which is preliminary data.</text>
</comment>
<proteinExistence type="predicted"/>
<name>A0A151MWM6_ALLMI</name>
<dbReference type="EMBL" id="AKHW03004724">
    <property type="protein sequence ID" value="KYO28839.1"/>
    <property type="molecule type" value="Genomic_DNA"/>
</dbReference>
<evidence type="ECO:0000313" key="2">
    <source>
        <dbReference type="EMBL" id="KYO28839.1"/>
    </source>
</evidence>
<accession>A0A151MWM6</accession>
<keyword evidence="3" id="KW-1185">Reference proteome</keyword>
<protein>
    <submittedName>
        <fullName evidence="2">Uncharacterized protein</fullName>
    </submittedName>
</protein>
<dbReference type="Proteomes" id="UP000050525">
    <property type="component" value="Unassembled WGS sequence"/>
</dbReference>